<comment type="caution">
    <text evidence="3">The sequence shown here is derived from an EMBL/GenBank/DDBJ whole genome shotgun (WGS) entry which is preliminary data.</text>
</comment>
<feature type="signal peptide" evidence="1">
    <location>
        <begin position="1"/>
        <end position="22"/>
    </location>
</feature>
<dbReference type="EMBL" id="JACZZA010000006">
    <property type="protein sequence ID" value="MBE1161090.1"/>
    <property type="molecule type" value="Genomic_DNA"/>
</dbReference>
<evidence type="ECO:0000313" key="3">
    <source>
        <dbReference type="EMBL" id="MBE1161090.1"/>
    </source>
</evidence>
<gene>
    <name evidence="3" type="ORF">IGX34_11885</name>
</gene>
<dbReference type="Pfam" id="PF18426">
    <property type="entry name" value="Tli4_C"/>
    <property type="match status" value="1"/>
</dbReference>
<dbReference type="Proteomes" id="UP000651010">
    <property type="component" value="Unassembled WGS sequence"/>
</dbReference>
<keyword evidence="1" id="KW-0732">Signal</keyword>
<proteinExistence type="predicted"/>
<feature type="chain" id="PRO_5046975241" description="Tle cognate immunity protein 4 C-terminal domain-containing protein" evidence="1">
    <location>
        <begin position="23"/>
        <end position="357"/>
    </location>
</feature>
<sequence length="357" mass="38714">MIRTLRCLFVALLLAVAASAVAAQGDAPVTEHGSRSICAGRFAIDLPADAEVAINATYRNAQLSGATAVRNLDAWKSSLGTKAKQLSSSPMVKNDYKDQILKSAGVNPGDLYGKTQLVDYETDDSLQRAWLAYQPDPAKPDLRVEVHKLIHGMDYMFVAKGLGANAYPRVKSDLLTAVGQFQPIGKYEAPNQPGFCVNGGVYLDPGHMPVNERLTLVVTFPKRPDLQFTIDTNAIDQVNKGEPPLKDRVDSDLNVMRANYAGVSVMARGELQAAGQQGYQIGVSAPYDLAPGTHIRKFFWSADGVPNDVTRPFMEVDFTIQPTDDGKSTVKDDAEAKELWDQLIAAIHIRPGAKGTL</sequence>
<organism evidence="3 4">
    <name type="scientific">Dyella acidiphila</name>
    <dbReference type="NCBI Taxonomy" id="2775866"/>
    <lineage>
        <taxon>Bacteria</taxon>
        <taxon>Pseudomonadati</taxon>
        <taxon>Pseudomonadota</taxon>
        <taxon>Gammaproteobacteria</taxon>
        <taxon>Lysobacterales</taxon>
        <taxon>Rhodanobacteraceae</taxon>
        <taxon>Dyella</taxon>
    </lineage>
</organism>
<dbReference type="RefSeq" id="WP_192555938.1">
    <property type="nucleotide sequence ID" value="NZ_JACZZA010000006.1"/>
</dbReference>
<evidence type="ECO:0000256" key="1">
    <source>
        <dbReference type="SAM" id="SignalP"/>
    </source>
</evidence>
<dbReference type="InterPro" id="IPR041290">
    <property type="entry name" value="Tli4_C"/>
</dbReference>
<evidence type="ECO:0000313" key="4">
    <source>
        <dbReference type="Proteomes" id="UP000651010"/>
    </source>
</evidence>
<reference evidence="3 4" key="1">
    <citation type="submission" date="2020-09" db="EMBL/GenBank/DDBJ databases">
        <title>Dyella sp. 7MK23 isolated from forest soil.</title>
        <authorList>
            <person name="Fu J."/>
        </authorList>
    </citation>
    <scope>NUCLEOTIDE SEQUENCE [LARGE SCALE GENOMIC DNA]</scope>
    <source>
        <strain evidence="3 4">7MK23</strain>
    </source>
</reference>
<feature type="domain" description="Tle cognate immunity protein 4 C-terminal" evidence="2">
    <location>
        <begin position="188"/>
        <end position="352"/>
    </location>
</feature>
<keyword evidence="4" id="KW-1185">Reference proteome</keyword>
<protein>
    <recommendedName>
        <fullName evidence="2">Tle cognate immunity protein 4 C-terminal domain-containing protein</fullName>
    </recommendedName>
</protein>
<name>A0ABR9GAM7_9GAMM</name>
<accession>A0ABR9GAM7</accession>
<evidence type="ECO:0000259" key="2">
    <source>
        <dbReference type="Pfam" id="PF18426"/>
    </source>
</evidence>